<feature type="region of interest" description="Disordered" evidence="1">
    <location>
        <begin position="44"/>
        <end position="152"/>
    </location>
</feature>
<evidence type="ECO:0000256" key="3">
    <source>
        <dbReference type="SAM" id="SignalP"/>
    </source>
</evidence>
<feature type="compositionally biased region" description="Low complexity" evidence="1">
    <location>
        <begin position="44"/>
        <end position="65"/>
    </location>
</feature>
<feature type="region of interest" description="Disordered" evidence="1">
    <location>
        <begin position="297"/>
        <end position="326"/>
    </location>
</feature>
<feature type="transmembrane region" description="Helical" evidence="2">
    <location>
        <begin position="156"/>
        <end position="175"/>
    </location>
</feature>
<keyword evidence="2" id="KW-0472">Membrane</keyword>
<dbReference type="PROSITE" id="PS51257">
    <property type="entry name" value="PROKAR_LIPOPROTEIN"/>
    <property type="match status" value="1"/>
</dbReference>
<evidence type="ECO:0008006" key="6">
    <source>
        <dbReference type="Google" id="ProtNLM"/>
    </source>
</evidence>
<keyword evidence="2" id="KW-0812">Transmembrane</keyword>
<protein>
    <recommendedName>
        <fullName evidence="6">LPXTG-motif cell wall-anchored protein</fullName>
    </recommendedName>
</protein>
<accession>A0A543I2R7</accession>
<feature type="signal peptide" evidence="3">
    <location>
        <begin position="1"/>
        <end position="19"/>
    </location>
</feature>
<keyword evidence="2" id="KW-1133">Transmembrane helix</keyword>
<organism evidence="4 5">
    <name type="scientific">Humibacillus xanthopallidus</name>
    <dbReference type="NCBI Taxonomy" id="412689"/>
    <lineage>
        <taxon>Bacteria</taxon>
        <taxon>Bacillati</taxon>
        <taxon>Actinomycetota</taxon>
        <taxon>Actinomycetes</taxon>
        <taxon>Micrococcales</taxon>
        <taxon>Intrasporangiaceae</taxon>
        <taxon>Humibacillus</taxon>
    </lineage>
</organism>
<gene>
    <name evidence="4" type="ORF">FBY41_1270</name>
</gene>
<dbReference type="RefSeq" id="WP_141842465.1">
    <property type="nucleotide sequence ID" value="NZ_VFPM01000001.1"/>
</dbReference>
<feature type="compositionally biased region" description="Low complexity" evidence="1">
    <location>
        <begin position="72"/>
        <end position="152"/>
    </location>
</feature>
<evidence type="ECO:0000256" key="1">
    <source>
        <dbReference type="SAM" id="MobiDB-lite"/>
    </source>
</evidence>
<evidence type="ECO:0000313" key="4">
    <source>
        <dbReference type="EMBL" id="TQM64888.1"/>
    </source>
</evidence>
<proteinExistence type="predicted"/>
<name>A0A543I2R7_9MICO</name>
<dbReference type="AlphaFoldDB" id="A0A543I2R7"/>
<evidence type="ECO:0000313" key="5">
    <source>
        <dbReference type="Proteomes" id="UP000316747"/>
    </source>
</evidence>
<reference evidence="4 5" key="1">
    <citation type="submission" date="2019-06" db="EMBL/GenBank/DDBJ databases">
        <title>Genome sequencing of plant associated microbes to promote plant fitness in Sorghum bicolor and Oryza sativa.</title>
        <authorList>
            <person name="Coleman-Derr D."/>
        </authorList>
    </citation>
    <scope>NUCLEOTIDE SEQUENCE [LARGE SCALE GENOMIC DNA]</scope>
    <source>
        <strain evidence="4 5">KV-663</strain>
    </source>
</reference>
<evidence type="ECO:0000256" key="2">
    <source>
        <dbReference type="SAM" id="Phobius"/>
    </source>
</evidence>
<dbReference type="OrthoDB" id="4872046at2"/>
<dbReference type="Proteomes" id="UP000316747">
    <property type="component" value="Unassembled WGS sequence"/>
</dbReference>
<sequence>MRRRPVILLSLLLALLGLAACGGSGSITLPTSLPSINVPTTVPSLTLPTLPEASSSSEAETPEATRTQSEKPTQTATPEETPTVTQTQTVTQTATETRTATVAPTPTETVTETVTQSPTETPAETPAETPSETTSSTAPAEAAPETTPTSTESTTWWPWLLLLVLAVAGLVWLLLRRREAKRVLDEWDAKLADSRREATWVEESLVTQVLAMPTATEASQVWTAAGPRLLAIDESLLALEGSAPDEARRASAAALRDRLARLVEAVSADTAAGPDSTPDDFRARRAAIDTARRELRAALAASAAPDANQGGSPGGSPSGNPPANPS</sequence>
<feature type="chain" id="PRO_5038839842" description="LPXTG-motif cell wall-anchored protein" evidence="3">
    <location>
        <begin position="20"/>
        <end position="326"/>
    </location>
</feature>
<keyword evidence="5" id="KW-1185">Reference proteome</keyword>
<keyword evidence="3" id="KW-0732">Signal</keyword>
<comment type="caution">
    <text evidence="4">The sequence shown here is derived from an EMBL/GenBank/DDBJ whole genome shotgun (WGS) entry which is preliminary data.</text>
</comment>
<dbReference type="EMBL" id="VFPM01000001">
    <property type="protein sequence ID" value="TQM64888.1"/>
    <property type="molecule type" value="Genomic_DNA"/>
</dbReference>